<comment type="caution">
    <text evidence="3">The sequence shown here is derived from an EMBL/GenBank/DDBJ whole genome shotgun (WGS) entry which is preliminary data.</text>
</comment>
<dbReference type="Proteomes" id="UP000052167">
    <property type="component" value="Unassembled WGS sequence"/>
</dbReference>
<evidence type="ECO:0000313" key="4">
    <source>
        <dbReference type="Proteomes" id="UP000052167"/>
    </source>
</evidence>
<dbReference type="EMBL" id="JOKJ01000017">
    <property type="protein sequence ID" value="KEQ06135.1"/>
    <property type="molecule type" value="Genomic_DNA"/>
</dbReference>
<keyword evidence="2" id="KW-1133">Transmembrane helix</keyword>
<dbReference type="AlphaFoldDB" id="A0A922P2M4"/>
<feature type="transmembrane region" description="Helical" evidence="2">
    <location>
        <begin position="100"/>
        <end position="118"/>
    </location>
</feature>
<keyword evidence="2" id="KW-0812">Transmembrane</keyword>
<organism evidence="3 4">
    <name type="scientific">Pseudorhizobium pelagicum</name>
    <dbReference type="NCBI Taxonomy" id="1509405"/>
    <lineage>
        <taxon>Bacteria</taxon>
        <taxon>Pseudomonadati</taxon>
        <taxon>Pseudomonadota</taxon>
        <taxon>Alphaproteobacteria</taxon>
        <taxon>Hyphomicrobiales</taxon>
        <taxon>Rhizobiaceae</taxon>
        <taxon>Rhizobium/Agrobacterium group</taxon>
        <taxon>Pseudorhizobium</taxon>
    </lineage>
</organism>
<evidence type="ECO:0000256" key="1">
    <source>
        <dbReference type="SAM" id="MobiDB-lite"/>
    </source>
</evidence>
<gene>
    <name evidence="3" type="ORF">GV68_07620</name>
</gene>
<feature type="compositionally biased region" description="Basic and acidic residues" evidence="1">
    <location>
        <begin position="68"/>
        <end position="77"/>
    </location>
</feature>
<feature type="region of interest" description="Disordered" evidence="1">
    <location>
        <begin position="68"/>
        <end position="88"/>
    </location>
</feature>
<sequence length="120" mass="12958">MPYFLVSHTSLIEADNERAAAEATLLVLQHARRINFSVTVDQDRVTRVVLEPPARQIPEALEEADAKVCQERDEAPDRPAAAPSVQDRPAKTAVFATRTFGYGGLVFAAGLISGLVLASL</sequence>
<keyword evidence="4" id="KW-1185">Reference proteome</keyword>
<evidence type="ECO:0000313" key="3">
    <source>
        <dbReference type="EMBL" id="KEQ06135.1"/>
    </source>
</evidence>
<protein>
    <submittedName>
        <fullName evidence="3">Uncharacterized protein</fullName>
    </submittedName>
</protein>
<name>A0A922P2M4_9HYPH</name>
<reference evidence="3 4" key="1">
    <citation type="submission" date="2014-06" db="EMBL/GenBank/DDBJ databases">
        <title>Rhizobium pelagicum/R2-400B4.</title>
        <authorList>
            <person name="Kimes N.E."/>
            <person name="Lopez-Perez M."/>
        </authorList>
    </citation>
    <scope>NUCLEOTIDE SEQUENCE [LARGE SCALE GENOMIC DNA]</scope>
    <source>
        <strain evidence="3 4">R2-400B4</strain>
    </source>
</reference>
<keyword evidence="2" id="KW-0472">Membrane</keyword>
<accession>A0A922P2M4</accession>
<proteinExistence type="predicted"/>
<evidence type="ECO:0000256" key="2">
    <source>
        <dbReference type="SAM" id="Phobius"/>
    </source>
</evidence>